<name>A0A5N6KWF3_9ROSI</name>
<dbReference type="InterPro" id="IPR021726">
    <property type="entry name" value="THO_THOC2_N"/>
</dbReference>
<feature type="compositionally biased region" description="Basic and acidic residues" evidence="5">
    <location>
        <begin position="1836"/>
        <end position="1861"/>
    </location>
</feature>
<dbReference type="GO" id="GO:0003729">
    <property type="term" value="F:mRNA binding"/>
    <property type="evidence" value="ECO:0007669"/>
    <property type="project" value="TreeGrafter"/>
</dbReference>
<evidence type="ECO:0000256" key="2">
    <source>
        <dbReference type="ARBA" id="ARBA00007857"/>
    </source>
</evidence>
<evidence type="ECO:0000256" key="1">
    <source>
        <dbReference type="ARBA" id="ARBA00004123"/>
    </source>
</evidence>
<organism evidence="9 10">
    <name type="scientific">Carpinus fangiana</name>
    <dbReference type="NCBI Taxonomy" id="176857"/>
    <lineage>
        <taxon>Eukaryota</taxon>
        <taxon>Viridiplantae</taxon>
        <taxon>Streptophyta</taxon>
        <taxon>Embryophyta</taxon>
        <taxon>Tracheophyta</taxon>
        <taxon>Spermatophyta</taxon>
        <taxon>Magnoliopsida</taxon>
        <taxon>eudicotyledons</taxon>
        <taxon>Gunneridae</taxon>
        <taxon>Pentapetalae</taxon>
        <taxon>rosids</taxon>
        <taxon>fabids</taxon>
        <taxon>Fagales</taxon>
        <taxon>Betulaceae</taxon>
        <taxon>Carpinus</taxon>
    </lineage>
</organism>
<feature type="compositionally biased region" description="Low complexity" evidence="5">
    <location>
        <begin position="2064"/>
        <end position="2085"/>
    </location>
</feature>
<feature type="compositionally biased region" description="Basic and acidic residues" evidence="5">
    <location>
        <begin position="1661"/>
        <end position="1680"/>
    </location>
</feature>
<feature type="compositionally biased region" description="Low complexity" evidence="5">
    <location>
        <begin position="600"/>
        <end position="609"/>
    </location>
</feature>
<feature type="compositionally biased region" description="Pro residues" evidence="5">
    <location>
        <begin position="131"/>
        <end position="144"/>
    </location>
</feature>
<evidence type="ECO:0000259" key="8">
    <source>
        <dbReference type="Pfam" id="PF16134"/>
    </source>
</evidence>
<proteinExistence type="inferred from homology"/>
<evidence type="ECO:0000313" key="10">
    <source>
        <dbReference type="Proteomes" id="UP000327013"/>
    </source>
</evidence>
<dbReference type="GO" id="GO:0006406">
    <property type="term" value="P:mRNA export from nucleus"/>
    <property type="evidence" value="ECO:0007669"/>
    <property type="project" value="InterPro"/>
</dbReference>
<evidence type="ECO:0000256" key="4">
    <source>
        <dbReference type="ARBA" id="ARBA00023242"/>
    </source>
</evidence>
<comment type="caution">
    <text evidence="9">The sequence shown here is derived from an EMBL/GenBank/DDBJ whole genome shotgun (WGS) entry which is preliminary data.</text>
</comment>
<dbReference type="GO" id="GO:0006397">
    <property type="term" value="P:mRNA processing"/>
    <property type="evidence" value="ECO:0007669"/>
    <property type="project" value="InterPro"/>
</dbReference>
<feature type="compositionally biased region" description="Basic and acidic residues" evidence="5">
    <location>
        <begin position="83"/>
        <end position="93"/>
    </location>
</feature>
<dbReference type="InterPro" id="IPR021418">
    <property type="entry name" value="THO_THOC2_C"/>
</dbReference>
<evidence type="ECO:0000313" key="9">
    <source>
        <dbReference type="EMBL" id="KAB8349633.1"/>
    </source>
</evidence>
<feature type="region of interest" description="Disordered" evidence="5">
    <location>
        <begin position="1597"/>
        <end position="2310"/>
    </location>
</feature>
<dbReference type="PANTHER" id="PTHR21597">
    <property type="entry name" value="THO2 PROTEIN"/>
    <property type="match status" value="1"/>
</dbReference>
<feature type="region of interest" description="Disordered" evidence="5">
    <location>
        <begin position="1142"/>
        <end position="1175"/>
    </location>
</feature>
<gene>
    <name evidence="9" type="ORF">FH972_023652</name>
</gene>
<feature type="compositionally biased region" description="Basic and acidic residues" evidence="5">
    <location>
        <begin position="1145"/>
        <end position="1165"/>
    </location>
</feature>
<comment type="subcellular location">
    <subcellularLocation>
        <location evidence="1">Nucleus</location>
    </subcellularLocation>
</comment>
<comment type="similarity">
    <text evidence="2">Belongs to the THOC2 family.</text>
</comment>
<dbReference type="PANTHER" id="PTHR21597:SF0">
    <property type="entry name" value="THO COMPLEX SUBUNIT 2"/>
    <property type="match status" value="1"/>
</dbReference>
<feature type="domain" description="THO complex subunitTHOC2 N-terminal" evidence="7">
    <location>
        <begin position="881"/>
        <end position="956"/>
    </location>
</feature>
<accession>A0A5N6KWF3</accession>
<feature type="compositionally biased region" description="Polar residues" evidence="5">
    <location>
        <begin position="2103"/>
        <end position="2122"/>
    </location>
</feature>
<feature type="compositionally biased region" description="Low complexity" evidence="5">
    <location>
        <begin position="107"/>
        <end position="130"/>
    </location>
</feature>
<feature type="compositionally biased region" description="Polar residues" evidence="5">
    <location>
        <begin position="2016"/>
        <end position="2026"/>
    </location>
</feature>
<feature type="domain" description="THO complex subunitTHOC2 C-terminal" evidence="6">
    <location>
        <begin position="1244"/>
        <end position="1556"/>
    </location>
</feature>
<dbReference type="Pfam" id="PF16134">
    <property type="entry name" value="THOC2_N"/>
    <property type="match status" value="1"/>
</dbReference>
<feature type="compositionally biased region" description="Basic and acidic residues" evidence="5">
    <location>
        <begin position="9"/>
        <end position="18"/>
    </location>
</feature>
<feature type="compositionally biased region" description="Basic and acidic residues" evidence="5">
    <location>
        <begin position="2210"/>
        <end position="2234"/>
    </location>
</feature>
<feature type="compositionally biased region" description="Polar residues" evidence="5">
    <location>
        <begin position="1707"/>
        <end position="1716"/>
    </location>
</feature>
<feature type="compositionally biased region" description="Basic and acidic residues" evidence="5">
    <location>
        <begin position="1793"/>
        <end position="1827"/>
    </location>
</feature>
<dbReference type="Proteomes" id="UP000327013">
    <property type="component" value="Unassembled WGS sequence"/>
</dbReference>
<sequence length="2310" mass="256658">MPPQRGRKRPADSRDSPDGLRPSPHRPEDSHLAQQGRHYNQHHNQGSPYQGQRGGRGRGRGDRGRDQARNGRHSFGNPGNDNQSDRRPPRDEPASAETPKDAPTPQPAALARPPQASTPATPQPQQQQAAPPQPPPKPRDPPGPYLYELLTDDIVETWADTGRSSAVQTIAQRIRDENYLETCNAFQEVLRAGLDGKLGAADAGCLIKDTLASVPDDKLDASILFLDTLSILAEFDSTHPNLKTLVLSTEISAQSMRETLDDPILQTLGLVRSNFGKIFIRKQTNVLYRQSNYNLLREESEGYSKLMTELFTTVMSSELTGDVVQQTFEQTKALIGAFDLDAGRVLDVTLDIFASLLVKQFRFFVKYLRTSSFWPQEHLQDGLHLETPPFETLPPWAQLGHLEWFTSEEDKEDLARLKLERDIQFWNRARAIGTDAFFELGGRRVINTDELAEHTTDSKQPEDSRAVETRKWIVETKTLPPSGSQVAAQLLGFKLRFYASTARDATDNLPDNLIYLAALLIKIGFISLRDLYAHLYPDDDAMEAVKEKKTKEQQEREQAKRGGGAMNALMKAGALADDGPPPTMSRLRATDKGAATPSKSEVTSEAAGATEEESDPLPEPVDQKIELLKSLLCIGAIPEALYLLGRFPWLYDLVPDLPRYFHRILHHSLSKICKSLSPLPNRPSVKDGLAPPSEDQVGMPKGDVRLDTPKARKSLRWAKIDSNDVDGNADYRFYWDDWADNVPVCRSIDDVFTLCDTLLNFSGVKIGLDTALLSKLARLGKESLSQDPSLANETRWVTLCKRLLCPALSMTKANPGASNDLYELLRLLSTYTRYSIYSEWFQGPTSRTPDVAVAFAVVRKETSDLVKRMSKTNMKQMAQALAKITHASPGVVFEHVLKSIESYPNLIEVVVECGRYFTYMAYDVLTWAILVALGKTGRERVGATGYEATKWLVALSAFTGKIFKRYTPMNTAPVLQYLLEQLRQENFTDLRVLRELITNMAGIVPDTNFSDAQVQAMSGGRLLQSQILQQIHDSRHESIRSGKRLAKSFVDNGLVGPFLVSIALTRQLCIDKPKHTNLKIISENFDDVHIGFVQYLDMLFTNLGVAEFESLVPDVVSLIADRGVDPSIAFAVHRRGITKAMTEFDAAHPAETKPRRRSSSDHKSNSGDVEMSDAADLVGDANADTVLDRDVTKLENEDVQDAAAGDKSVPIATLSEGSQMPWHPVLENIMERLRPHLGEEFESAMSLPFFTTFWQLSLQDIMAPSASYEEETKKFRDRLSAIDKDKTIGYTAKQREEDRKPINEMLAAMTNEMKHHVINYQVVRRRLIKEKSFWFKNYRNFKQLNAALLQECFLPRLLLSPLDAFYSQKMVWFLHSSGAPGFSTMHLIEALFSKNALANLIFQCTAKEAVNLGRFVNEILRPLSVWHGDKDAYERHAYGSKRDLPGFAMGLADGKPSNFLDHVSFRKLMYKWHQNIFHVLDNCIKFRGEYMHVKNAISFLNQVIPHFPKVNWMNERLEKRAALIAEDEAPSSESNAAKGLERNDIWVAAKSLQGQLIRAKKDTIMVQAFRDGADDTPADLKTNGSLVKPALTADGSKKSLNANAKDFNPPTGPSVEPLQVPSISGRQGKDVEDGELADSPKVSRPDSQQDILKQKALASVESRRRETQDVTKLDSTDSSHPRPTLTDGDAADDKPVAHSLRSDVRSGRSTPSSRQSHALPDRPEFSSSRSRPPTGPPTRGSGTLEDRSDPRNRYGPEAGRLDRPRDLPMERERRGVSPGRLAGPVDRMGPPAEHYRERPYDRSSRPYLDESGRRPPRDIRESPREPLVENPYPGERNQRFDERQPRSDMRGHPEYSRDTRDMGPPQQSDLSGVNPARAARIAGDSEQSMAPEQFRRGTDPYAAPRSRPDSPGRGDGRMPPRSDMRDERLVSSRPPPYDARYPPDYPPNGPRDVVRGPPRGAYGDESRAGGPMVLPRDTRYPQDFSGPDHRRVPRHQQDPNYGRLSAEPSMPPSPTGPRSQRPNQGNFPPPMADRRQSAGPSASAQDAGLHNRMAPPPRTSDRFQQAQPSAPSSATSTPTPQLQSTGNGDTSGVHPSRLGQLPIPSQQPAAITPSGPRSAQLQTPTGTPTGPSSASTAAAAAPDRRRSGAPGDTRRMQGLQDTLQQTSAPTFGPGDRNGGSNQDQGAAIRGRAGPPEAAYGRGGPPPQQLHPDDRRRGERELGPPVEHRPRRDLMAEGPLGARDARGYREREPRGGDGYDSGRDRRGRDAREGGARGDEQQRRVSGRKREWEGEQGGGDGGSADKRLRRGQ</sequence>
<feature type="compositionally biased region" description="Low complexity" evidence="5">
    <location>
        <begin position="2123"/>
        <end position="2141"/>
    </location>
</feature>
<feature type="region of interest" description="Disordered" evidence="5">
    <location>
        <begin position="574"/>
        <end position="619"/>
    </location>
</feature>
<feature type="compositionally biased region" description="Basic and acidic residues" evidence="5">
    <location>
        <begin position="1906"/>
        <end position="1930"/>
    </location>
</feature>
<keyword evidence="10" id="KW-1185">Reference proteome</keyword>
<dbReference type="EMBL" id="VIBQ01000014">
    <property type="protein sequence ID" value="KAB8349633.1"/>
    <property type="molecule type" value="Genomic_DNA"/>
</dbReference>
<dbReference type="Pfam" id="PF11262">
    <property type="entry name" value="Tho2"/>
    <property type="match status" value="1"/>
</dbReference>
<evidence type="ECO:0000256" key="5">
    <source>
        <dbReference type="SAM" id="MobiDB-lite"/>
    </source>
</evidence>
<dbReference type="OrthoDB" id="29024at2759"/>
<dbReference type="GO" id="GO:0000445">
    <property type="term" value="C:THO complex part of transcription export complex"/>
    <property type="evidence" value="ECO:0007669"/>
    <property type="project" value="TreeGrafter"/>
</dbReference>
<dbReference type="Pfam" id="PF11732">
    <property type="entry name" value="Thoc2"/>
    <property type="match status" value="1"/>
</dbReference>
<feature type="compositionally biased region" description="Pro residues" evidence="5">
    <location>
        <begin position="1933"/>
        <end position="1949"/>
    </location>
</feature>
<protein>
    <recommendedName>
        <fullName evidence="3">THO complex subunit 2</fullName>
    </recommendedName>
</protein>
<feature type="compositionally biased region" description="Polar residues" evidence="5">
    <location>
        <begin position="2159"/>
        <end position="2169"/>
    </location>
</feature>
<feature type="compositionally biased region" description="Basic and acidic residues" evidence="5">
    <location>
        <begin position="59"/>
        <end position="69"/>
    </location>
</feature>
<reference evidence="9 10" key="1">
    <citation type="submission" date="2019-06" db="EMBL/GenBank/DDBJ databases">
        <title>A chromosomal-level reference genome of Carpinus fangiana (Coryloideae, Betulaceae).</title>
        <authorList>
            <person name="Yang X."/>
            <person name="Wang Z."/>
            <person name="Zhang L."/>
            <person name="Hao G."/>
            <person name="Liu J."/>
            <person name="Yang Y."/>
        </authorList>
    </citation>
    <scope>NUCLEOTIDE SEQUENCE [LARGE SCALE GENOMIC DNA]</scope>
    <source>
        <strain evidence="9">Cfa_2016G</strain>
        <tissue evidence="9">Leaf</tissue>
    </source>
</reference>
<feature type="compositionally biased region" description="Basic and acidic residues" evidence="5">
    <location>
        <begin position="2242"/>
        <end position="2291"/>
    </location>
</feature>
<feature type="compositionally biased region" description="Low complexity" evidence="5">
    <location>
        <begin position="1725"/>
        <end position="1743"/>
    </location>
</feature>
<feature type="compositionally biased region" description="Basic and acidic residues" evidence="5">
    <location>
        <begin position="1691"/>
        <end position="1706"/>
    </location>
</feature>
<dbReference type="InterPro" id="IPR040007">
    <property type="entry name" value="Tho2"/>
</dbReference>
<keyword evidence="4" id="KW-0539">Nucleus</keyword>
<dbReference type="InterPro" id="IPR032302">
    <property type="entry name" value="THOC2_N"/>
</dbReference>
<feature type="region of interest" description="Disordered" evidence="5">
    <location>
        <begin position="1"/>
        <end position="146"/>
    </location>
</feature>
<feature type="compositionally biased region" description="Basic and acidic residues" evidence="5">
    <location>
        <begin position="1744"/>
        <end position="1775"/>
    </location>
</feature>
<feature type="domain" description="THO complex subunit 2 N-terminal" evidence="8">
    <location>
        <begin position="150"/>
        <end position="878"/>
    </location>
</feature>
<feature type="compositionally biased region" description="Basic and acidic residues" evidence="5">
    <location>
        <begin position="1976"/>
        <end position="1990"/>
    </location>
</feature>
<evidence type="ECO:0000259" key="6">
    <source>
        <dbReference type="Pfam" id="PF11262"/>
    </source>
</evidence>
<evidence type="ECO:0000256" key="3">
    <source>
        <dbReference type="ARBA" id="ARBA00019596"/>
    </source>
</evidence>
<evidence type="ECO:0000259" key="7">
    <source>
        <dbReference type="Pfam" id="PF11732"/>
    </source>
</evidence>